<evidence type="ECO:0000313" key="6">
    <source>
        <dbReference type="Proteomes" id="UP001596447"/>
    </source>
</evidence>
<organism evidence="2 6">
    <name type="scientific">Halospeciosus flavus</name>
    <dbReference type="NCBI Taxonomy" id="3032283"/>
    <lineage>
        <taxon>Archaea</taxon>
        <taxon>Methanobacteriati</taxon>
        <taxon>Methanobacteriota</taxon>
        <taxon>Stenosarchaea group</taxon>
        <taxon>Halobacteria</taxon>
        <taxon>Halobacteriales</taxon>
        <taxon>Halobacteriaceae</taxon>
        <taxon>Halospeciosus</taxon>
    </lineage>
</organism>
<keyword evidence="6" id="KW-1185">Reference proteome</keyword>
<reference evidence="2" key="1">
    <citation type="journal article" date="2014" name="Int. J. Syst. Evol. Microbiol.">
        <title>Complete genome sequence of Corynebacterium casei LMG S-19264T (=DSM 44701T), isolated from a smear-ripened cheese.</title>
        <authorList>
            <consortium name="US DOE Joint Genome Institute (JGI-PGF)"/>
            <person name="Walter F."/>
            <person name="Albersmeier A."/>
            <person name="Kalinowski J."/>
            <person name="Ruckert C."/>
        </authorList>
    </citation>
    <scope>NUCLEOTIDE SEQUENCE [LARGE SCALE GENOMIC DNA]</scope>
    <source>
        <strain evidence="2">NBRC 114356</strain>
    </source>
</reference>
<dbReference type="AlphaFoldDB" id="A0ABD5YZ31"/>
<dbReference type="EMBL" id="JBHTAR010000002">
    <property type="protein sequence ID" value="MFC7197978.1"/>
    <property type="molecule type" value="Genomic_DNA"/>
</dbReference>
<dbReference type="EMBL" id="JBHTAR010000012">
    <property type="protein sequence ID" value="MFC7201861.1"/>
    <property type="molecule type" value="Genomic_DNA"/>
</dbReference>
<sequence length="56" mass="6200">MTEPCENCGQETAHSVSIELRTESSKSENAEFSREPYRVAECRACGTESATRMNNA</sequence>
<evidence type="ECO:0000313" key="3">
    <source>
        <dbReference type="EMBL" id="MFC7201792.1"/>
    </source>
</evidence>
<protein>
    <recommendedName>
        <fullName evidence="1">DUF7835 domain-containing protein</fullName>
    </recommendedName>
</protein>
<reference evidence="6" key="2">
    <citation type="journal article" date="2019" name="Int. J. Syst. Evol. Microbiol.">
        <title>The Global Catalogue of Microorganisms (GCM) 10K type strain sequencing project: providing services to taxonomists for standard genome sequencing and annotation.</title>
        <authorList>
            <consortium name="The Broad Institute Genomics Platform"/>
            <consortium name="The Broad Institute Genome Sequencing Center for Infectious Disease"/>
            <person name="Wu L."/>
            <person name="Ma J."/>
        </authorList>
    </citation>
    <scope>NUCLEOTIDE SEQUENCE [LARGE SCALE GENOMIC DNA]</scope>
    <source>
        <strain evidence="6">XZGYJ-43</strain>
    </source>
</reference>
<dbReference type="RefSeq" id="WP_279528526.1">
    <property type="nucleotide sequence ID" value="NZ_CP122312.1"/>
</dbReference>
<reference evidence="2" key="3">
    <citation type="submission" date="2024-09" db="EMBL/GenBank/DDBJ databases">
        <authorList>
            <person name="Sun Q."/>
        </authorList>
    </citation>
    <scope>NUCLEOTIDE SEQUENCE</scope>
    <source>
        <strain evidence="2">NBRC 114356</strain>
    </source>
</reference>
<dbReference type="InterPro" id="IPR057157">
    <property type="entry name" value="DUF7835"/>
</dbReference>
<evidence type="ECO:0000313" key="4">
    <source>
        <dbReference type="EMBL" id="MFC7201827.1"/>
    </source>
</evidence>
<comment type="caution">
    <text evidence="2">The sequence shown here is derived from an EMBL/GenBank/DDBJ whole genome shotgun (WGS) entry which is preliminary data.</text>
</comment>
<evidence type="ECO:0000313" key="2">
    <source>
        <dbReference type="EMBL" id="MFC7197978.1"/>
    </source>
</evidence>
<dbReference type="Proteomes" id="UP001596447">
    <property type="component" value="Unassembled WGS sequence"/>
</dbReference>
<evidence type="ECO:0000259" key="1">
    <source>
        <dbReference type="Pfam" id="PF25205"/>
    </source>
</evidence>
<feature type="domain" description="DUF7835" evidence="1">
    <location>
        <begin position="1"/>
        <end position="56"/>
    </location>
</feature>
<dbReference type="Pfam" id="PF25205">
    <property type="entry name" value="DUF7835"/>
    <property type="match status" value="1"/>
</dbReference>
<dbReference type="EMBL" id="JBHTAR010000012">
    <property type="protein sequence ID" value="MFC7201827.1"/>
    <property type="molecule type" value="Genomic_DNA"/>
</dbReference>
<dbReference type="EMBL" id="JBHTAR010000011">
    <property type="protein sequence ID" value="MFC7201792.1"/>
    <property type="molecule type" value="Genomic_DNA"/>
</dbReference>
<name>A0ABD5YZ31_9EURY</name>
<accession>A0ABD5YZ31</accession>
<gene>
    <name evidence="2" type="ORF">ACFQJ9_00395</name>
    <name evidence="3" type="ORF">ACFQJ9_20685</name>
    <name evidence="4" type="ORF">ACFQJ9_20905</name>
    <name evidence="5" type="ORF">ACFQJ9_21120</name>
</gene>
<evidence type="ECO:0000313" key="5">
    <source>
        <dbReference type="EMBL" id="MFC7201861.1"/>
    </source>
</evidence>
<proteinExistence type="predicted"/>